<dbReference type="STRING" id="700015.Corgl_1681"/>
<dbReference type="PROSITE" id="PS51096">
    <property type="entry name" value="PTS_EIIA_TYPE_4"/>
    <property type="match status" value="1"/>
</dbReference>
<dbReference type="eggNOG" id="COG2893">
    <property type="taxonomic scope" value="Bacteria"/>
</dbReference>
<feature type="domain" description="PTS EIIA type-4" evidence="2">
    <location>
        <begin position="2"/>
        <end position="123"/>
    </location>
</feature>
<dbReference type="OrthoDB" id="6623712at2"/>
<dbReference type="Gene3D" id="3.40.50.510">
    <property type="entry name" value="Phosphotransferase system, mannose-type IIA component"/>
    <property type="match status" value="1"/>
</dbReference>
<dbReference type="GO" id="GO:0016740">
    <property type="term" value="F:transferase activity"/>
    <property type="evidence" value="ECO:0007669"/>
    <property type="project" value="UniProtKB-KW"/>
</dbReference>
<dbReference type="PANTHER" id="PTHR33799">
    <property type="entry name" value="PTS PERMEASE-RELATED-RELATED"/>
    <property type="match status" value="1"/>
</dbReference>
<dbReference type="EMBL" id="CP002628">
    <property type="protein sequence ID" value="AEB07779.1"/>
    <property type="molecule type" value="Genomic_DNA"/>
</dbReference>
<proteinExistence type="predicted"/>
<accession>F2NB28</accession>
<dbReference type="GO" id="GO:0009401">
    <property type="term" value="P:phosphoenolpyruvate-dependent sugar phosphotransferase system"/>
    <property type="evidence" value="ECO:0007669"/>
    <property type="project" value="InterPro"/>
</dbReference>
<evidence type="ECO:0000313" key="3">
    <source>
        <dbReference type="EMBL" id="AEB07779.1"/>
    </source>
</evidence>
<dbReference type="RefSeq" id="WP_013709521.1">
    <property type="nucleotide sequence ID" value="NC_015389.1"/>
</dbReference>
<dbReference type="InterPro" id="IPR051471">
    <property type="entry name" value="Bacterial_PTS_sugar_comp"/>
</dbReference>
<name>F2NB28_CORGP</name>
<keyword evidence="1" id="KW-0808">Transferase</keyword>
<protein>
    <submittedName>
        <fullName evidence="3">PTS system fructose subfamily IIA component</fullName>
    </submittedName>
</protein>
<dbReference type="Pfam" id="PF03610">
    <property type="entry name" value="EIIA-man"/>
    <property type="match status" value="1"/>
</dbReference>
<reference evidence="4" key="1">
    <citation type="journal article" date="2013" name="Stand. Genomic Sci.">
        <title>Complete genome sequence of Coriobacterium glomerans type strain (PW2(T)) from the midgut of Pyrrhocoris apterus L. (red soldier bug).</title>
        <authorList>
            <person name="Stackebrandt E."/>
            <person name="Zeytun A."/>
            <person name="Lapidus A."/>
            <person name="Nolan M."/>
            <person name="Lucas S."/>
            <person name="Hammon N."/>
            <person name="Deshpande S."/>
            <person name="Cheng J.F."/>
            <person name="Tapia R."/>
            <person name="Goodwin L.A."/>
            <person name="Pitluck S."/>
            <person name="Liolios K."/>
            <person name="Pagani I."/>
            <person name="Ivanova N."/>
            <person name="Mavromatis K."/>
            <person name="Mikhailova N."/>
            <person name="Huntemann M."/>
            <person name="Pati A."/>
            <person name="Chen A."/>
            <person name="Palaniappan K."/>
            <person name="Chang Y.J."/>
            <person name="Land M."/>
            <person name="Hauser L."/>
            <person name="Rohde M."/>
            <person name="Pukall R."/>
            <person name="Goker M."/>
            <person name="Detter J.C."/>
            <person name="Woyke T."/>
            <person name="Bristow J."/>
            <person name="Eisen J.A."/>
            <person name="Markowitz V."/>
            <person name="Hugenholtz P."/>
            <person name="Kyrpides N.C."/>
            <person name="Klenk H.P."/>
        </authorList>
    </citation>
    <scope>NUCLEOTIDE SEQUENCE</scope>
    <source>
        <strain evidence="4">ATCC 49209 / DSM 20642 / JCM 10262 / PW2</strain>
    </source>
</reference>
<evidence type="ECO:0000313" key="4">
    <source>
        <dbReference type="Proteomes" id="UP000006851"/>
    </source>
</evidence>
<dbReference type="HOGENOM" id="CLU_123235_3_1_11"/>
<dbReference type="GO" id="GO:0016020">
    <property type="term" value="C:membrane"/>
    <property type="evidence" value="ECO:0007669"/>
    <property type="project" value="InterPro"/>
</dbReference>
<dbReference type="InterPro" id="IPR004701">
    <property type="entry name" value="PTS_EIIA_man-typ"/>
</dbReference>
<dbReference type="AlphaFoldDB" id="F2NB28"/>
<keyword evidence="4" id="KW-1185">Reference proteome</keyword>
<gene>
    <name evidence="3" type="ordered locus">Corgl_1681</name>
</gene>
<dbReference type="SUPFAM" id="SSF53062">
    <property type="entry name" value="PTS system fructose IIA component-like"/>
    <property type="match status" value="1"/>
</dbReference>
<dbReference type="InterPro" id="IPR036662">
    <property type="entry name" value="PTS_EIIA_man-typ_sf"/>
</dbReference>
<organism evidence="3 4">
    <name type="scientific">Coriobacterium glomerans (strain ATCC 49209 / DSM 20642 / JCM 10262 / PW2)</name>
    <dbReference type="NCBI Taxonomy" id="700015"/>
    <lineage>
        <taxon>Bacteria</taxon>
        <taxon>Bacillati</taxon>
        <taxon>Actinomycetota</taxon>
        <taxon>Coriobacteriia</taxon>
        <taxon>Coriobacteriales</taxon>
        <taxon>Coriobacteriaceae</taxon>
        <taxon>Coriobacterium</taxon>
    </lineage>
</organism>
<dbReference type="PANTHER" id="PTHR33799:SF1">
    <property type="entry name" value="PTS SYSTEM MANNOSE-SPECIFIC EIIAB COMPONENT-RELATED"/>
    <property type="match status" value="1"/>
</dbReference>
<dbReference type="Proteomes" id="UP000006851">
    <property type="component" value="Chromosome"/>
</dbReference>
<sequence length="143" mass="15144">MHRNIVLVSHGDLAYGMMSAVKMVFGESAELSCACLAPDGSCVEIIGKIADRAAAHPETQFVVIADILGGSVCNQCVQQLLDMPNTKVISGMSLGLVLGVLCSSGQLSDKQLQVIIEESKERTNLLSPKLISDGTTSGEEDFF</sequence>
<evidence type="ECO:0000256" key="1">
    <source>
        <dbReference type="ARBA" id="ARBA00022679"/>
    </source>
</evidence>
<evidence type="ECO:0000259" key="2">
    <source>
        <dbReference type="PROSITE" id="PS51096"/>
    </source>
</evidence>
<dbReference type="KEGG" id="cgo:Corgl_1681"/>